<accession>A0A0L0HHP1</accession>
<feature type="compositionally biased region" description="Low complexity" evidence="1">
    <location>
        <begin position="59"/>
        <end position="78"/>
    </location>
</feature>
<feature type="transmembrane region" description="Helical" evidence="2">
    <location>
        <begin position="466"/>
        <end position="486"/>
    </location>
</feature>
<protein>
    <recommendedName>
        <fullName evidence="5">Transmembrane protein</fullName>
    </recommendedName>
</protein>
<feature type="compositionally biased region" description="Low complexity" evidence="1">
    <location>
        <begin position="14"/>
        <end position="27"/>
    </location>
</feature>
<evidence type="ECO:0000256" key="1">
    <source>
        <dbReference type="SAM" id="MobiDB-lite"/>
    </source>
</evidence>
<organism evidence="3 4">
    <name type="scientific">Spizellomyces punctatus (strain DAOM BR117)</name>
    <dbReference type="NCBI Taxonomy" id="645134"/>
    <lineage>
        <taxon>Eukaryota</taxon>
        <taxon>Fungi</taxon>
        <taxon>Fungi incertae sedis</taxon>
        <taxon>Chytridiomycota</taxon>
        <taxon>Chytridiomycota incertae sedis</taxon>
        <taxon>Chytridiomycetes</taxon>
        <taxon>Spizellomycetales</taxon>
        <taxon>Spizellomycetaceae</taxon>
        <taxon>Spizellomyces</taxon>
    </lineage>
</organism>
<name>A0A0L0HHP1_SPIPD</name>
<evidence type="ECO:0000313" key="4">
    <source>
        <dbReference type="Proteomes" id="UP000053201"/>
    </source>
</evidence>
<keyword evidence="2" id="KW-0472">Membrane</keyword>
<feature type="transmembrane region" description="Helical" evidence="2">
    <location>
        <begin position="551"/>
        <end position="572"/>
    </location>
</feature>
<dbReference type="GeneID" id="27687215"/>
<reference evidence="3 4" key="1">
    <citation type="submission" date="2009-08" db="EMBL/GenBank/DDBJ databases">
        <title>The Genome Sequence of Spizellomyces punctatus strain DAOM BR117.</title>
        <authorList>
            <consortium name="The Broad Institute Genome Sequencing Platform"/>
            <person name="Russ C."/>
            <person name="Cuomo C."/>
            <person name="Shea T."/>
            <person name="Young S.K."/>
            <person name="Zeng Q."/>
            <person name="Koehrsen M."/>
            <person name="Haas B."/>
            <person name="Borodovsky M."/>
            <person name="Guigo R."/>
            <person name="Alvarado L."/>
            <person name="Berlin A."/>
            <person name="Bochicchio J."/>
            <person name="Borenstein D."/>
            <person name="Chapman S."/>
            <person name="Chen Z."/>
            <person name="Engels R."/>
            <person name="Freedman E."/>
            <person name="Gellesch M."/>
            <person name="Goldberg J."/>
            <person name="Griggs A."/>
            <person name="Gujja S."/>
            <person name="Heiman D."/>
            <person name="Hepburn T."/>
            <person name="Howarth C."/>
            <person name="Jen D."/>
            <person name="Larson L."/>
            <person name="Lewis B."/>
            <person name="Mehta T."/>
            <person name="Park D."/>
            <person name="Pearson M."/>
            <person name="Roberts A."/>
            <person name="Saif S."/>
            <person name="Shenoy N."/>
            <person name="Sisk P."/>
            <person name="Stolte C."/>
            <person name="Sykes S."/>
            <person name="Thomson T."/>
            <person name="Walk T."/>
            <person name="White J."/>
            <person name="Yandava C."/>
            <person name="Burger G."/>
            <person name="Gray M.W."/>
            <person name="Holland P.W.H."/>
            <person name="King N."/>
            <person name="Lang F.B.F."/>
            <person name="Roger A.J."/>
            <person name="Ruiz-Trillo I."/>
            <person name="Lander E."/>
            <person name="Nusbaum C."/>
        </authorList>
    </citation>
    <scope>NUCLEOTIDE SEQUENCE [LARGE SCALE GENOMIC DNA]</scope>
    <source>
        <strain evidence="3 4">DAOM BR117</strain>
    </source>
</reference>
<feature type="transmembrane region" description="Helical" evidence="2">
    <location>
        <begin position="272"/>
        <end position="296"/>
    </location>
</feature>
<feature type="transmembrane region" description="Helical" evidence="2">
    <location>
        <begin position="350"/>
        <end position="373"/>
    </location>
</feature>
<evidence type="ECO:0000256" key="2">
    <source>
        <dbReference type="SAM" id="Phobius"/>
    </source>
</evidence>
<feature type="transmembrane region" description="Helical" evidence="2">
    <location>
        <begin position="212"/>
        <end position="234"/>
    </location>
</feature>
<dbReference type="VEuPathDB" id="FungiDB:SPPG_03717"/>
<dbReference type="RefSeq" id="XP_016608632.1">
    <property type="nucleotide sequence ID" value="XM_016751972.1"/>
</dbReference>
<feature type="transmembrane region" description="Helical" evidence="2">
    <location>
        <begin position="163"/>
        <end position="184"/>
    </location>
</feature>
<dbReference type="OrthoDB" id="17198at2759"/>
<keyword evidence="2" id="KW-0812">Transmembrane</keyword>
<dbReference type="AlphaFoldDB" id="A0A0L0HHP1"/>
<dbReference type="InParanoid" id="A0A0L0HHP1"/>
<feature type="compositionally biased region" description="Basic and acidic residues" evidence="1">
    <location>
        <begin position="37"/>
        <end position="46"/>
    </location>
</feature>
<feature type="transmembrane region" description="Helical" evidence="2">
    <location>
        <begin position="506"/>
        <end position="530"/>
    </location>
</feature>
<evidence type="ECO:0000313" key="3">
    <source>
        <dbReference type="EMBL" id="KND00593.1"/>
    </source>
</evidence>
<evidence type="ECO:0008006" key="5">
    <source>
        <dbReference type="Google" id="ProtNLM"/>
    </source>
</evidence>
<dbReference type="OMA" id="YGMFLIQ"/>
<feature type="region of interest" description="Disordered" evidence="1">
    <location>
        <begin position="91"/>
        <end position="110"/>
    </location>
</feature>
<keyword evidence="2" id="KW-1133">Transmembrane helix</keyword>
<dbReference type="EMBL" id="KQ257455">
    <property type="protein sequence ID" value="KND00593.1"/>
    <property type="molecule type" value="Genomic_DNA"/>
</dbReference>
<dbReference type="Proteomes" id="UP000053201">
    <property type="component" value="Unassembled WGS sequence"/>
</dbReference>
<gene>
    <name evidence="3" type="ORF">SPPG_03717</name>
</gene>
<sequence length="599" mass="68650">MSSFRPVSTDDTESMSGNSVPNSPNPNTLHNTMSESSDNRSDRDMDSQPNSQVEFFPKTRTPTRTPSGVRTSRSGRSSATPLVARLFAEYAKSNQERQHGSDAGYSDSDTEKVVDVPFGKELTLKEGKALEFTKSRELAKEELPNLYADVVHPRWKRELMRNYLQTFLITLVTATIAYMIIITISKLPWQSDEFRQSTYSSSLSEPYFKSPLYAVLAALTFITSLVGFVAVQFWSMFGWERWKTSGIGWVSLVMSLFVVGGMMGLWQSRLTYWWWYGDAFILAITYTTMCFAFGVLGYVQANDSTKLRLRERFKEGVLFTIAELIVAVASLIYGLWMMPVYSHLSLPAKMAWRALVHPAYFEFLVMVPTRMLIEHRAKRQSGSLNALQALTMVHAQSHILTMSTAMLSELGGFKETLLGVFLMHGERYILRSTVIIRDHAVRRLFRFKSNDNLEKYLLAMEMWIEIIMDNSATLFAPYMALAFLPLKDTFTFHYEGVVHEVTTQTVIQKIFIQLTLGISYDLVFLLTNTTRLQRLPFLRTWRDIMVHRRRFTTFLVYSMNTMGLLLLLWMFIRVPRAVMCESADPCSCFVNHPECRGSS</sequence>
<feature type="transmembrane region" description="Helical" evidence="2">
    <location>
        <begin position="246"/>
        <end position="266"/>
    </location>
</feature>
<feature type="region of interest" description="Disordered" evidence="1">
    <location>
        <begin position="1"/>
        <end position="78"/>
    </location>
</feature>
<keyword evidence="4" id="KW-1185">Reference proteome</keyword>
<feature type="transmembrane region" description="Helical" evidence="2">
    <location>
        <begin position="317"/>
        <end position="338"/>
    </location>
</feature>
<proteinExistence type="predicted"/>